<comment type="caution">
    <text evidence="4">The sequence shown here is derived from an EMBL/GenBank/DDBJ whole genome shotgun (WGS) entry which is preliminary data.</text>
</comment>
<evidence type="ECO:0000256" key="1">
    <source>
        <dbReference type="SAM" id="MobiDB-lite"/>
    </source>
</evidence>
<evidence type="ECO:0000259" key="2">
    <source>
        <dbReference type="Pfam" id="PF07727"/>
    </source>
</evidence>
<dbReference type="InterPro" id="IPR057670">
    <property type="entry name" value="SH3_retrovirus"/>
</dbReference>
<feature type="compositionally biased region" description="Polar residues" evidence="1">
    <location>
        <begin position="221"/>
        <end position="234"/>
    </location>
</feature>
<dbReference type="Pfam" id="PF25597">
    <property type="entry name" value="SH3_retrovirus"/>
    <property type="match status" value="1"/>
</dbReference>
<sequence length="733" mass="83559">MPRAPVFCNKCHYEPASNRGGICPRNLLDNEVDGIVNNYSSVSKGFQLKFTPKLIQSSSNLNNQSDPKFQKDYKAEYKKMKAKLALLKASLSSSQNPTNFQPKNKGVVAETFDWDRKGLLDEEERYQSNGNSKALDDDGSLWKECRDELLILKQAKLDAVTFQIQNTELTKLNHALQEQLKEEKKYQGKICVLSTSSKKRLNLDSKLPNFNTGRILGHESQAVNESFETSNTPESSKDSEAEFLTPLPPLKNLQGASPSPEVMPLTFQPHYPKERPGLGIMKHTKPKAHDSSTKSVSGTVTMKRILYCMICKKEDHRTSDHEMYIALLKRSESYKAQPYQYASSFKQILKAKAKTFLPCTHYGLANVTFLTLYTLAFLWTTNGVLITSKERHIREPIWYLDSGWSRSMTSVKSYLHKYVEQPCPKFDDKQGTIFNAKKEIVLIALRRNGVYVLDMSSLTPNGACFFPKASESFIQRINLAQHVKKGITIELHSKLNKTSLSHLLHMDLFGPVSPMSINHEKYTLFIIDEYSRCPVFIHNHKDHLGKFNAKADDGYYLGYSFVSKAFRVYNTRRQQIEETYHVTFDESMEAISSHPVPQDRWSRDQHIELVNIIGDPGKGMLTRSMAAKLTVASASECLFDDFLSEIEPKKASEALKHPGWIDAMQEERNKKDEHGTTAKNKARLVAQGYSQEEGIDYDETFAPVAMMEAIRIFLRFAIIHDFKLYQWMSKVPS</sequence>
<reference evidence="4" key="1">
    <citation type="journal article" date="2022" name="Int. J. Mol. Sci.">
        <title>Draft Genome of Tanacetum Coccineum: Genomic Comparison of Closely Related Tanacetum-Family Plants.</title>
        <authorList>
            <person name="Yamashiro T."/>
            <person name="Shiraishi A."/>
            <person name="Nakayama K."/>
            <person name="Satake H."/>
        </authorList>
    </citation>
    <scope>NUCLEOTIDE SEQUENCE</scope>
</reference>
<dbReference type="EMBL" id="BQNB010012790">
    <property type="protein sequence ID" value="GJT07930.1"/>
    <property type="molecule type" value="Genomic_DNA"/>
</dbReference>
<reference evidence="4" key="2">
    <citation type="submission" date="2022-01" db="EMBL/GenBank/DDBJ databases">
        <authorList>
            <person name="Yamashiro T."/>
            <person name="Shiraishi A."/>
            <person name="Satake H."/>
            <person name="Nakayama K."/>
        </authorList>
    </citation>
    <scope>NUCLEOTIDE SEQUENCE</scope>
</reference>
<feature type="region of interest" description="Disordered" evidence="1">
    <location>
        <begin position="219"/>
        <end position="242"/>
    </location>
</feature>
<protein>
    <submittedName>
        <fullName evidence="4">Retrovirus-related pol polyprotein from transposon TNT 1-94</fullName>
    </submittedName>
</protein>
<accession>A0ABQ5AZP6</accession>
<evidence type="ECO:0000259" key="3">
    <source>
        <dbReference type="Pfam" id="PF25597"/>
    </source>
</evidence>
<gene>
    <name evidence="4" type="ORF">Tco_0842392</name>
</gene>
<keyword evidence="5" id="KW-1185">Reference proteome</keyword>
<evidence type="ECO:0000313" key="4">
    <source>
        <dbReference type="EMBL" id="GJT07930.1"/>
    </source>
</evidence>
<dbReference type="Pfam" id="PF07727">
    <property type="entry name" value="RVT_2"/>
    <property type="match status" value="1"/>
</dbReference>
<proteinExistence type="predicted"/>
<evidence type="ECO:0000313" key="5">
    <source>
        <dbReference type="Proteomes" id="UP001151760"/>
    </source>
</evidence>
<feature type="domain" description="Retroviral polymerase SH3-like" evidence="3">
    <location>
        <begin position="533"/>
        <end position="588"/>
    </location>
</feature>
<name>A0ABQ5AZP6_9ASTR</name>
<dbReference type="Proteomes" id="UP001151760">
    <property type="component" value="Unassembled WGS sequence"/>
</dbReference>
<organism evidence="4 5">
    <name type="scientific">Tanacetum coccineum</name>
    <dbReference type="NCBI Taxonomy" id="301880"/>
    <lineage>
        <taxon>Eukaryota</taxon>
        <taxon>Viridiplantae</taxon>
        <taxon>Streptophyta</taxon>
        <taxon>Embryophyta</taxon>
        <taxon>Tracheophyta</taxon>
        <taxon>Spermatophyta</taxon>
        <taxon>Magnoliopsida</taxon>
        <taxon>eudicotyledons</taxon>
        <taxon>Gunneridae</taxon>
        <taxon>Pentapetalae</taxon>
        <taxon>asterids</taxon>
        <taxon>campanulids</taxon>
        <taxon>Asterales</taxon>
        <taxon>Asteraceae</taxon>
        <taxon>Asteroideae</taxon>
        <taxon>Anthemideae</taxon>
        <taxon>Anthemidinae</taxon>
        <taxon>Tanacetum</taxon>
    </lineage>
</organism>
<dbReference type="InterPro" id="IPR013103">
    <property type="entry name" value="RVT_2"/>
</dbReference>
<feature type="domain" description="Reverse transcriptase Ty1/copia-type" evidence="2">
    <location>
        <begin position="670"/>
        <end position="724"/>
    </location>
</feature>